<dbReference type="EMBL" id="AMGV01000003">
    <property type="protein sequence ID" value="KEF59189.1"/>
    <property type="molecule type" value="Genomic_DNA"/>
</dbReference>
<evidence type="ECO:0000259" key="7">
    <source>
        <dbReference type="PROSITE" id="PS50850"/>
    </source>
</evidence>
<dbReference type="Pfam" id="PF00083">
    <property type="entry name" value="Sugar_tr"/>
    <property type="match status" value="1"/>
</dbReference>
<feature type="transmembrane region" description="Helical" evidence="6">
    <location>
        <begin position="92"/>
        <end position="108"/>
    </location>
</feature>
<feature type="domain" description="Major facilitator superfamily (MFS) profile" evidence="7">
    <location>
        <begin position="1"/>
        <end position="220"/>
    </location>
</feature>
<keyword evidence="4 6" id="KW-1133">Transmembrane helix</keyword>
<comment type="similarity">
    <text evidence="2">Belongs to the major facilitator superfamily. Sugar transporter (TC 2.A.1.1) family.</text>
</comment>
<organism evidence="8 9">
    <name type="scientific">Exophiala aquamarina CBS 119918</name>
    <dbReference type="NCBI Taxonomy" id="1182545"/>
    <lineage>
        <taxon>Eukaryota</taxon>
        <taxon>Fungi</taxon>
        <taxon>Dikarya</taxon>
        <taxon>Ascomycota</taxon>
        <taxon>Pezizomycotina</taxon>
        <taxon>Eurotiomycetes</taxon>
        <taxon>Chaetothyriomycetidae</taxon>
        <taxon>Chaetothyriales</taxon>
        <taxon>Herpotrichiellaceae</taxon>
        <taxon>Exophiala</taxon>
    </lineage>
</organism>
<dbReference type="PROSITE" id="PS50850">
    <property type="entry name" value="MFS"/>
    <property type="match status" value="1"/>
</dbReference>
<dbReference type="AlphaFoldDB" id="A0A072PGD3"/>
<reference evidence="8 9" key="1">
    <citation type="submission" date="2013-03" db="EMBL/GenBank/DDBJ databases">
        <title>The Genome Sequence of Exophiala aquamarina CBS 119918.</title>
        <authorList>
            <consortium name="The Broad Institute Genomics Platform"/>
            <person name="Cuomo C."/>
            <person name="de Hoog S."/>
            <person name="Gorbushina A."/>
            <person name="Walker B."/>
            <person name="Young S.K."/>
            <person name="Zeng Q."/>
            <person name="Gargeya S."/>
            <person name="Fitzgerald M."/>
            <person name="Haas B."/>
            <person name="Abouelleil A."/>
            <person name="Allen A.W."/>
            <person name="Alvarado L."/>
            <person name="Arachchi H.M."/>
            <person name="Berlin A.M."/>
            <person name="Chapman S.B."/>
            <person name="Gainer-Dewar J."/>
            <person name="Goldberg J."/>
            <person name="Griggs A."/>
            <person name="Gujja S."/>
            <person name="Hansen M."/>
            <person name="Howarth C."/>
            <person name="Imamovic A."/>
            <person name="Ireland A."/>
            <person name="Larimer J."/>
            <person name="McCowan C."/>
            <person name="Murphy C."/>
            <person name="Pearson M."/>
            <person name="Poon T.W."/>
            <person name="Priest M."/>
            <person name="Roberts A."/>
            <person name="Saif S."/>
            <person name="Shea T."/>
            <person name="Sisk P."/>
            <person name="Sykes S."/>
            <person name="Wortman J."/>
            <person name="Nusbaum C."/>
            <person name="Birren B."/>
        </authorList>
    </citation>
    <scope>NUCLEOTIDE SEQUENCE [LARGE SCALE GENOMIC DNA]</scope>
    <source>
        <strain evidence="8 9">CBS 119918</strain>
    </source>
</reference>
<dbReference type="GO" id="GO:0016020">
    <property type="term" value="C:membrane"/>
    <property type="evidence" value="ECO:0007669"/>
    <property type="project" value="UniProtKB-SubCell"/>
</dbReference>
<evidence type="ECO:0000256" key="3">
    <source>
        <dbReference type="ARBA" id="ARBA00022692"/>
    </source>
</evidence>
<dbReference type="InterPro" id="IPR050360">
    <property type="entry name" value="MFS_Sugar_Transporters"/>
</dbReference>
<dbReference type="OrthoDB" id="6133115at2759"/>
<dbReference type="InterPro" id="IPR036259">
    <property type="entry name" value="MFS_trans_sf"/>
</dbReference>
<dbReference type="InterPro" id="IPR020846">
    <property type="entry name" value="MFS_dom"/>
</dbReference>
<dbReference type="SUPFAM" id="SSF103473">
    <property type="entry name" value="MFS general substrate transporter"/>
    <property type="match status" value="1"/>
</dbReference>
<dbReference type="GeneID" id="25278966"/>
<dbReference type="Gene3D" id="1.20.1250.20">
    <property type="entry name" value="MFS general substrate transporter like domains"/>
    <property type="match status" value="1"/>
</dbReference>
<dbReference type="RefSeq" id="XP_013261779.1">
    <property type="nucleotide sequence ID" value="XM_013406325.1"/>
</dbReference>
<name>A0A072PGD3_9EURO</name>
<evidence type="ECO:0000256" key="5">
    <source>
        <dbReference type="ARBA" id="ARBA00023136"/>
    </source>
</evidence>
<feature type="transmembrane region" description="Helical" evidence="6">
    <location>
        <begin position="20"/>
        <end position="40"/>
    </location>
</feature>
<keyword evidence="5 6" id="KW-0472">Membrane</keyword>
<comment type="subcellular location">
    <subcellularLocation>
        <location evidence="1">Membrane</location>
        <topology evidence="1">Multi-pass membrane protein</topology>
    </subcellularLocation>
</comment>
<keyword evidence="3 6" id="KW-0812">Transmembrane</keyword>
<dbReference type="PANTHER" id="PTHR48022:SF28">
    <property type="entry name" value="MAJOR FACILITATOR SUPERFAMILY (MFS) PROFILE DOMAIN-CONTAINING PROTEIN-RELATED"/>
    <property type="match status" value="1"/>
</dbReference>
<feature type="transmembrane region" description="Helical" evidence="6">
    <location>
        <begin position="114"/>
        <end position="134"/>
    </location>
</feature>
<dbReference type="PANTHER" id="PTHR48022">
    <property type="entry name" value="PLASTIDIC GLUCOSE TRANSPORTER 4"/>
    <property type="match status" value="1"/>
</dbReference>
<evidence type="ECO:0000256" key="6">
    <source>
        <dbReference type="SAM" id="Phobius"/>
    </source>
</evidence>
<dbReference type="VEuPathDB" id="FungiDB:A1O9_04033"/>
<protein>
    <recommendedName>
        <fullName evidence="7">Major facilitator superfamily (MFS) profile domain-containing protein</fullName>
    </recommendedName>
</protein>
<dbReference type="GO" id="GO:0005351">
    <property type="term" value="F:carbohydrate:proton symporter activity"/>
    <property type="evidence" value="ECO:0007669"/>
    <property type="project" value="TreeGrafter"/>
</dbReference>
<sequence>MLSYWTDYGMSFVSSEAQFQFPIALQILFALVTIALIVFLPESPRWLIAKARSVIDAELKEIQRALEEEREAAGSTNFFAVLKKSQRFSRRALLGIGAVIFEVSVGMPHNLVMLLAGFNGIAYFLSSLIPIWCLDRILRRNLMIFACEGQAACMAILAGTVSNGSYACGIVATVMLFLFNFFFPLGLLAIPWLLPAEYAPLASGTKAAAVATASNWIFTS</sequence>
<keyword evidence="9" id="KW-1185">Reference proteome</keyword>
<comment type="caution">
    <text evidence="8">The sequence shown here is derived from an EMBL/GenBank/DDBJ whole genome shotgun (WGS) entry which is preliminary data.</text>
</comment>
<evidence type="ECO:0000313" key="8">
    <source>
        <dbReference type="EMBL" id="KEF59189.1"/>
    </source>
</evidence>
<evidence type="ECO:0000256" key="4">
    <source>
        <dbReference type="ARBA" id="ARBA00022989"/>
    </source>
</evidence>
<feature type="transmembrane region" description="Helical" evidence="6">
    <location>
        <begin position="170"/>
        <end position="194"/>
    </location>
</feature>
<dbReference type="HOGENOM" id="CLU_1256007_0_0_1"/>
<accession>A0A072PGD3</accession>
<evidence type="ECO:0000256" key="2">
    <source>
        <dbReference type="ARBA" id="ARBA00010992"/>
    </source>
</evidence>
<dbReference type="InterPro" id="IPR005828">
    <property type="entry name" value="MFS_sugar_transport-like"/>
</dbReference>
<gene>
    <name evidence="8" type="ORF">A1O9_04033</name>
</gene>
<dbReference type="Proteomes" id="UP000027920">
    <property type="component" value="Unassembled WGS sequence"/>
</dbReference>
<evidence type="ECO:0000256" key="1">
    <source>
        <dbReference type="ARBA" id="ARBA00004141"/>
    </source>
</evidence>
<evidence type="ECO:0000313" key="9">
    <source>
        <dbReference type="Proteomes" id="UP000027920"/>
    </source>
</evidence>
<proteinExistence type="inferred from homology"/>